<dbReference type="PANTHER" id="PTHR12151">
    <property type="entry name" value="ELECTRON TRANSPORT PROTIN SCO1/SENC FAMILY MEMBER"/>
    <property type="match status" value="1"/>
</dbReference>
<evidence type="ECO:0000256" key="1">
    <source>
        <dbReference type="ARBA" id="ARBA00010996"/>
    </source>
</evidence>
<dbReference type="CDD" id="cd02968">
    <property type="entry name" value="SCO"/>
    <property type="match status" value="1"/>
</dbReference>
<dbReference type="InterPro" id="IPR036249">
    <property type="entry name" value="Thioredoxin-like_sf"/>
</dbReference>
<dbReference type="OrthoDB" id="8550465at2"/>
<evidence type="ECO:0000313" key="3">
    <source>
        <dbReference type="Proteomes" id="UP000217154"/>
    </source>
</evidence>
<dbReference type="AlphaFoldDB" id="A0A250DTK2"/>
<proteinExistence type="inferred from homology"/>
<evidence type="ECO:0000313" key="2">
    <source>
        <dbReference type="EMBL" id="ATA57698.1"/>
    </source>
</evidence>
<dbReference type="RefSeq" id="WP_070059880.1">
    <property type="nucleotide sequence ID" value="NZ_BKDI01000009.1"/>
</dbReference>
<dbReference type="SUPFAM" id="SSF52833">
    <property type="entry name" value="Thioredoxin-like"/>
    <property type="match status" value="1"/>
</dbReference>
<reference evidence="2 3" key="1">
    <citation type="submission" date="2017-09" db="EMBL/GenBank/DDBJ databases">
        <title>The diverse metabolic capabilities of V. boronicumulans make it an excellent choice for continued studies on novel biodegradation.</title>
        <authorList>
            <person name="Sun S."/>
        </authorList>
    </citation>
    <scope>NUCLEOTIDE SEQUENCE [LARGE SCALE GENOMIC DNA]</scope>
    <source>
        <strain evidence="2 3">J1</strain>
    </source>
</reference>
<dbReference type="Pfam" id="PF02630">
    <property type="entry name" value="SCO1-SenC"/>
    <property type="match status" value="1"/>
</dbReference>
<dbReference type="EMBL" id="CP023284">
    <property type="protein sequence ID" value="ATA57698.1"/>
    <property type="molecule type" value="Genomic_DNA"/>
</dbReference>
<dbReference type="Proteomes" id="UP000217154">
    <property type="component" value="Chromosome"/>
</dbReference>
<gene>
    <name evidence="2" type="ORF">CKY39_10920</name>
</gene>
<organism evidence="2 3">
    <name type="scientific">Variovorax boronicumulans</name>
    <dbReference type="NCBI Taxonomy" id="436515"/>
    <lineage>
        <taxon>Bacteria</taxon>
        <taxon>Pseudomonadati</taxon>
        <taxon>Pseudomonadota</taxon>
        <taxon>Betaproteobacteria</taxon>
        <taxon>Burkholderiales</taxon>
        <taxon>Comamonadaceae</taxon>
        <taxon>Variovorax</taxon>
    </lineage>
</organism>
<dbReference type="KEGG" id="vbo:CKY39_10920"/>
<dbReference type="Gene3D" id="3.40.30.10">
    <property type="entry name" value="Glutaredoxin"/>
    <property type="match status" value="1"/>
</dbReference>
<name>A0A250DTK2_9BURK</name>
<protein>
    <submittedName>
        <fullName evidence="2">SCO family protein</fullName>
    </submittedName>
</protein>
<accession>A0A250DTK2</accession>
<dbReference type="InterPro" id="IPR003782">
    <property type="entry name" value="SCO1/SenC"/>
</dbReference>
<dbReference type="PANTHER" id="PTHR12151:SF5">
    <property type="entry name" value="AT19154P"/>
    <property type="match status" value="1"/>
</dbReference>
<comment type="similarity">
    <text evidence="1">Belongs to the SCO1/2 family.</text>
</comment>
<sequence length="217" mass="23951">MNHRRHLIAGLGVASLYAFGLPASAEAPATAARPGRRMPNVELKTHTGAKVNFYDDLVRGKIVAINMMYADCEGICPLMTNNLLRVQERLASRVGRDIFMYSITIRPEIDTVEHLADYAEMHSVNPGWLFLTGSRSNIDLVRFALGFYDPDPKVDKEINRHTGMVRIGNDVYDRWSMAPALAAPEQIVAAILHVDRSPAAVRRAGGAILQADPRSTV</sequence>